<gene>
    <name evidence="2" type="ORF">CBR_g36811</name>
</gene>
<evidence type="ECO:0000313" key="3">
    <source>
        <dbReference type="Proteomes" id="UP000265515"/>
    </source>
</evidence>
<dbReference type="Proteomes" id="UP000265515">
    <property type="component" value="Unassembled WGS sequence"/>
</dbReference>
<comment type="caution">
    <text evidence="2">The sequence shown here is derived from an EMBL/GenBank/DDBJ whole genome shotgun (WGS) entry which is preliminary data.</text>
</comment>
<evidence type="ECO:0000313" key="2">
    <source>
        <dbReference type="EMBL" id="GBG83197.1"/>
    </source>
</evidence>
<dbReference type="EMBL" id="BFEA01000432">
    <property type="protein sequence ID" value="GBG83197.1"/>
    <property type="molecule type" value="Genomic_DNA"/>
</dbReference>
<feature type="compositionally biased region" description="Basic and acidic residues" evidence="1">
    <location>
        <begin position="177"/>
        <end position="202"/>
    </location>
</feature>
<sequence length="210" mass="21838">MQPETFTPAMRRELGVLPAEAEVDEDLTSPGETSAKGLDRLDSRKGCLLARADPRMQELARLAAEERQRQSGTLMEMPPDEQAAAHIDPVTEVRDGTQVEVAGREAAFAGMQGEAAAGEATSAGIQGEAAACEATSPGMLGEAAGREAGGGETGGGEAAGMSREAQGLHETGVPAPDDPRLVPDLPLHEGQRTEDALLETKDMPLGLEDI</sequence>
<feature type="region of interest" description="Disordered" evidence="1">
    <location>
        <begin position="1"/>
        <end position="38"/>
    </location>
</feature>
<feature type="compositionally biased region" description="Gly residues" evidence="1">
    <location>
        <begin position="147"/>
        <end position="158"/>
    </location>
</feature>
<dbReference type="AlphaFoldDB" id="A0A388LLM5"/>
<organism evidence="2 3">
    <name type="scientific">Chara braunii</name>
    <name type="common">Braun's stonewort</name>
    <dbReference type="NCBI Taxonomy" id="69332"/>
    <lineage>
        <taxon>Eukaryota</taxon>
        <taxon>Viridiplantae</taxon>
        <taxon>Streptophyta</taxon>
        <taxon>Charophyceae</taxon>
        <taxon>Charales</taxon>
        <taxon>Characeae</taxon>
        <taxon>Chara</taxon>
    </lineage>
</organism>
<accession>A0A388LLM5</accession>
<keyword evidence="3" id="KW-1185">Reference proteome</keyword>
<dbReference type="Gramene" id="GBG83197">
    <property type="protein sequence ID" value="GBG83197"/>
    <property type="gene ID" value="CBR_g36811"/>
</dbReference>
<protein>
    <submittedName>
        <fullName evidence="2">Uncharacterized protein</fullName>
    </submittedName>
</protein>
<proteinExistence type="predicted"/>
<reference evidence="2 3" key="1">
    <citation type="journal article" date="2018" name="Cell">
        <title>The Chara Genome: Secondary Complexity and Implications for Plant Terrestrialization.</title>
        <authorList>
            <person name="Nishiyama T."/>
            <person name="Sakayama H."/>
            <person name="Vries J.D."/>
            <person name="Buschmann H."/>
            <person name="Saint-Marcoux D."/>
            <person name="Ullrich K.K."/>
            <person name="Haas F.B."/>
            <person name="Vanderstraeten L."/>
            <person name="Becker D."/>
            <person name="Lang D."/>
            <person name="Vosolsobe S."/>
            <person name="Rombauts S."/>
            <person name="Wilhelmsson P.K.I."/>
            <person name="Janitza P."/>
            <person name="Kern R."/>
            <person name="Heyl A."/>
            <person name="Rumpler F."/>
            <person name="Villalobos L.I.A.C."/>
            <person name="Clay J.M."/>
            <person name="Skokan R."/>
            <person name="Toyoda A."/>
            <person name="Suzuki Y."/>
            <person name="Kagoshima H."/>
            <person name="Schijlen E."/>
            <person name="Tajeshwar N."/>
            <person name="Catarino B."/>
            <person name="Hetherington A.J."/>
            <person name="Saltykova A."/>
            <person name="Bonnot C."/>
            <person name="Breuninger H."/>
            <person name="Symeonidi A."/>
            <person name="Radhakrishnan G.V."/>
            <person name="Van Nieuwerburgh F."/>
            <person name="Deforce D."/>
            <person name="Chang C."/>
            <person name="Karol K.G."/>
            <person name="Hedrich R."/>
            <person name="Ulvskov P."/>
            <person name="Glockner G."/>
            <person name="Delwiche C.F."/>
            <person name="Petrasek J."/>
            <person name="Van de Peer Y."/>
            <person name="Friml J."/>
            <person name="Beilby M."/>
            <person name="Dolan L."/>
            <person name="Kohara Y."/>
            <person name="Sugano S."/>
            <person name="Fujiyama A."/>
            <person name="Delaux P.-M."/>
            <person name="Quint M."/>
            <person name="TheiBen G."/>
            <person name="Hagemann M."/>
            <person name="Harholt J."/>
            <person name="Dunand C."/>
            <person name="Zachgo S."/>
            <person name="Langdale J."/>
            <person name="Maumus F."/>
            <person name="Straeten D.V.D."/>
            <person name="Gould S.B."/>
            <person name="Rensing S.A."/>
        </authorList>
    </citation>
    <scope>NUCLEOTIDE SEQUENCE [LARGE SCALE GENOMIC DNA]</scope>
    <source>
        <strain evidence="2 3">S276</strain>
    </source>
</reference>
<feature type="region of interest" description="Disordered" evidence="1">
    <location>
        <begin position="140"/>
        <end position="210"/>
    </location>
</feature>
<name>A0A388LLM5_CHABU</name>
<evidence type="ECO:0000256" key="1">
    <source>
        <dbReference type="SAM" id="MobiDB-lite"/>
    </source>
</evidence>